<evidence type="ECO:0000313" key="1">
    <source>
        <dbReference type="EMBL" id="MFD1706756.1"/>
    </source>
</evidence>
<evidence type="ECO:0000313" key="2">
    <source>
        <dbReference type="Proteomes" id="UP001597301"/>
    </source>
</evidence>
<keyword evidence="2" id="KW-1185">Reference proteome</keyword>
<organism evidence="1 2">
    <name type="scientific">Siminovitchia sediminis</name>
    <dbReference type="NCBI Taxonomy" id="1274353"/>
    <lineage>
        <taxon>Bacteria</taxon>
        <taxon>Bacillati</taxon>
        <taxon>Bacillota</taxon>
        <taxon>Bacilli</taxon>
        <taxon>Bacillales</taxon>
        <taxon>Bacillaceae</taxon>
        <taxon>Siminovitchia</taxon>
    </lineage>
</organism>
<gene>
    <name evidence="1" type="ORF">ACFSCZ_08420</name>
</gene>
<reference evidence="2" key="1">
    <citation type="journal article" date="2019" name="Int. J. Syst. Evol. Microbiol.">
        <title>The Global Catalogue of Microorganisms (GCM) 10K type strain sequencing project: providing services to taxonomists for standard genome sequencing and annotation.</title>
        <authorList>
            <consortium name="The Broad Institute Genomics Platform"/>
            <consortium name="The Broad Institute Genome Sequencing Center for Infectious Disease"/>
            <person name="Wu L."/>
            <person name="Ma J."/>
        </authorList>
    </citation>
    <scope>NUCLEOTIDE SEQUENCE [LARGE SCALE GENOMIC DNA]</scope>
    <source>
        <strain evidence="2">CGMCC 1.12295</strain>
    </source>
</reference>
<dbReference type="EMBL" id="JBHUEO010000019">
    <property type="protein sequence ID" value="MFD1706756.1"/>
    <property type="molecule type" value="Genomic_DNA"/>
</dbReference>
<dbReference type="Proteomes" id="UP001597301">
    <property type="component" value="Unassembled WGS sequence"/>
</dbReference>
<comment type="caution">
    <text evidence="1">The sequence shown here is derived from an EMBL/GenBank/DDBJ whole genome shotgun (WGS) entry which is preliminary data.</text>
</comment>
<dbReference type="RefSeq" id="WP_380773426.1">
    <property type="nucleotide sequence ID" value="NZ_JBHUEO010000019.1"/>
</dbReference>
<proteinExistence type="predicted"/>
<sequence>MYLNRQSYLAESILQELLFRNRVMEEGKRQKTMLALLFYHMNGMDEGLGTIKELHACSGGNLRIRLCPDHSILEYYDKIDLASKAGTDDWISLDEAEQQISRIDYVYIPILPFSVVSDLLHFNDRHREIRLLLWALMSGKKVSAYTAGADPYHPIWKNAGMDRGTSFLKHDMQGQLQKLKSIGIDLLNHHHELSYYINSAVISGSKQLITAETIQQYADAGEQRIDVRHGAIITPLARDVAREYDIEINEKRAGAIYGNGNRSWKSNSNEKR</sequence>
<name>A0ABW4KHD7_9BACI</name>
<accession>A0ABW4KHD7</accession>
<protein>
    <submittedName>
        <fullName evidence="1">Uncharacterized protein</fullName>
    </submittedName>
</protein>